<protein>
    <submittedName>
        <fullName evidence="1">Uncharacterized protein</fullName>
    </submittedName>
</protein>
<name>A0A0H5Q7X6_9ZZZZ</name>
<dbReference type="EMBL" id="LN854117">
    <property type="protein sequence ID" value="CRY97499.1"/>
    <property type="molecule type" value="Genomic_DNA"/>
</dbReference>
<accession>A0A0H5Q7X6</accession>
<organism evidence="1">
    <name type="scientific">uncultured prokaryote</name>
    <dbReference type="NCBI Taxonomy" id="198431"/>
    <lineage>
        <taxon>unclassified sequences</taxon>
        <taxon>environmental samples</taxon>
    </lineage>
</organism>
<reference evidence="1" key="1">
    <citation type="submission" date="2015-06" db="EMBL/GenBank/DDBJ databases">
        <authorList>
            <person name="Joergensen T."/>
        </authorList>
    </citation>
    <scope>NUCLEOTIDE SEQUENCE</scope>
    <source>
        <strain evidence="1">RGFK1596</strain>
    </source>
</reference>
<dbReference type="AlphaFoldDB" id="A0A0H5Q7X6"/>
<sequence>MLCASSLYLIIAALNRERCAVQAGGYFEFFLYYVTRHETIAADIAGS</sequence>
<evidence type="ECO:0000313" key="1">
    <source>
        <dbReference type="EMBL" id="CRY97499.1"/>
    </source>
</evidence>
<proteinExistence type="predicted"/>
<reference evidence="1" key="2">
    <citation type="submission" date="2015-07" db="EMBL/GenBank/DDBJ databases">
        <title>Plasmids, circular viruses and viroids from rat gut.</title>
        <authorList>
            <person name="Jorgensen T.J."/>
            <person name="Hansen M.A."/>
            <person name="Xu Z."/>
            <person name="Tabak M.A."/>
            <person name="Sorensen S.J."/>
            <person name="Hansen L.H."/>
        </authorList>
    </citation>
    <scope>NUCLEOTIDE SEQUENCE</scope>
    <source>
        <strain evidence="1">RGFK1596</strain>
    </source>
</reference>